<dbReference type="GO" id="GO:0005737">
    <property type="term" value="C:cytoplasm"/>
    <property type="evidence" value="ECO:0007669"/>
    <property type="project" value="UniProtKB-ARBA"/>
</dbReference>
<feature type="coiled-coil region" evidence="17">
    <location>
        <begin position="3538"/>
        <end position="3572"/>
    </location>
</feature>
<dbReference type="FunFam" id="1.10.418.10:FF:000032">
    <property type="entry name" value="utrophin isoform X1"/>
    <property type="match status" value="1"/>
</dbReference>
<dbReference type="InterPro" id="IPR011992">
    <property type="entry name" value="EF-hand-dom_pair"/>
</dbReference>
<keyword evidence="6" id="KW-0677">Repeat</keyword>
<dbReference type="Gene3D" id="1.10.418.10">
    <property type="entry name" value="Calponin-like domain"/>
    <property type="match status" value="2"/>
</dbReference>
<dbReference type="KEGG" id="bspl:114843307"/>
<dbReference type="InterPro" id="IPR018159">
    <property type="entry name" value="Spectrin/alpha-actinin"/>
</dbReference>
<dbReference type="InterPro" id="IPR002017">
    <property type="entry name" value="Spectrin_repeat"/>
</dbReference>
<feature type="region of interest" description="Disordered" evidence="18">
    <location>
        <begin position="3573"/>
        <end position="3593"/>
    </location>
</feature>
<evidence type="ECO:0000256" key="9">
    <source>
        <dbReference type="ARBA" id="ARBA00022837"/>
    </source>
</evidence>
<evidence type="ECO:0000259" key="19">
    <source>
        <dbReference type="PROSITE" id="PS50021"/>
    </source>
</evidence>
<keyword evidence="10 15" id="KW-0472">Membrane</keyword>
<feature type="coiled-coil region" evidence="17">
    <location>
        <begin position="1184"/>
        <end position="1337"/>
    </location>
</feature>
<keyword evidence="21" id="KW-1185">Reference proteome</keyword>
<dbReference type="PROSITE" id="PS01357">
    <property type="entry name" value="ZF_ZZ_1"/>
    <property type="match status" value="1"/>
</dbReference>
<dbReference type="Pfam" id="PF09068">
    <property type="entry name" value="EF-hand_2"/>
    <property type="match status" value="1"/>
</dbReference>
<dbReference type="GO" id="GO:0099536">
    <property type="term" value="P:synaptic signaling"/>
    <property type="evidence" value="ECO:0007669"/>
    <property type="project" value="TreeGrafter"/>
</dbReference>
<dbReference type="Gene3D" id="3.30.60.90">
    <property type="match status" value="1"/>
</dbReference>
<dbReference type="Pfam" id="PF09069">
    <property type="entry name" value="EF-hand_3"/>
    <property type="match status" value="1"/>
</dbReference>
<evidence type="ECO:0000256" key="3">
    <source>
        <dbReference type="ARBA" id="ARBA00022475"/>
    </source>
</evidence>
<feature type="region of interest" description="Disordered" evidence="18">
    <location>
        <begin position="333"/>
        <end position="363"/>
    </location>
</feature>
<gene>
    <name evidence="22" type="primary">dmd</name>
</gene>
<dbReference type="PANTHER" id="PTHR12268:SF25">
    <property type="entry name" value="DYSTROPHIN"/>
    <property type="match status" value="1"/>
</dbReference>
<evidence type="ECO:0000256" key="8">
    <source>
        <dbReference type="ARBA" id="ARBA00022833"/>
    </source>
</evidence>
<evidence type="ECO:0000256" key="18">
    <source>
        <dbReference type="SAM" id="MobiDB-lite"/>
    </source>
</evidence>
<dbReference type="InterPro" id="IPR050774">
    <property type="entry name" value="KCMF1/Dystrophin"/>
</dbReference>
<feature type="coiled-coil region" evidence="17">
    <location>
        <begin position="1692"/>
        <end position="1760"/>
    </location>
</feature>
<dbReference type="InterPro" id="IPR015154">
    <property type="entry name" value="EF-hand_dom_typ2"/>
</dbReference>
<evidence type="ECO:0000256" key="1">
    <source>
        <dbReference type="ARBA" id="ARBA00004245"/>
    </source>
</evidence>
<dbReference type="SMART" id="SM00033">
    <property type="entry name" value="CH"/>
    <property type="match status" value="2"/>
</dbReference>
<dbReference type="OrthoDB" id="10057795at2759"/>
<dbReference type="FunFam" id="1.20.58.60:FF:000075">
    <property type="entry name" value="utrophin isoform X1"/>
    <property type="match status" value="1"/>
</dbReference>
<dbReference type="FunFam" id="1.20.58.60:FF:000056">
    <property type="entry name" value="utrophin isoform X1"/>
    <property type="match status" value="1"/>
</dbReference>
<evidence type="ECO:0000256" key="17">
    <source>
        <dbReference type="SAM" id="Coils"/>
    </source>
</evidence>
<dbReference type="InterPro" id="IPR036872">
    <property type="entry name" value="CH_dom_sf"/>
</dbReference>
<dbReference type="Pfam" id="PF00435">
    <property type="entry name" value="Spectrin"/>
    <property type="match status" value="14"/>
</dbReference>
<dbReference type="InterPro" id="IPR001589">
    <property type="entry name" value="Actinin_actin-bd_CS"/>
</dbReference>
<dbReference type="FunFam" id="1.20.58.60:FF:000070">
    <property type="entry name" value="utrophin isoform X1"/>
    <property type="match status" value="1"/>
</dbReference>
<dbReference type="SMART" id="SM00150">
    <property type="entry name" value="SPEC"/>
    <property type="match status" value="20"/>
</dbReference>
<accession>A0A6P7KVE9</accession>
<dbReference type="PANTHER" id="PTHR12268">
    <property type="entry name" value="E3 UBIQUITIN-PROTEIN LIGASE KCMF1"/>
    <property type="match status" value="1"/>
</dbReference>
<feature type="compositionally biased region" description="Low complexity" evidence="18">
    <location>
        <begin position="3578"/>
        <end position="3593"/>
    </location>
</feature>
<dbReference type="PROSITE" id="PS50021">
    <property type="entry name" value="CH"/>
    <property type="match status" value="2"/>
</dbReference>
<evidence type="ECO:0000256" key="14">
    <source>
        <dbReference type="ARBA" id="ARBA00034100"/>
    </source>
</evidence>
<dbReference type="CDD" id="cd00176">
    <property type="entry name" value="SPEC"/>
    <property type="match status" value="9"/>
</dbReference>
<dbReference type="GO" id="GO:0045211">
    <property type="term" value="C:postsynaptic membrane"/>
    <property type="evidence" value="ECO:0007669"/>
    <property type="project" value="UniProtKB-SubCell"/>
</dbReference>
<feature type="domain" description="ZZ-type" evidence="20">
    <location>
        <begin position="3277"/>
        <end position="3333"/>
    </location>
</feature>
<evidence type="ECO:0000256" key="12">
    <source>
        <dbReference type="ARBA" id="ARBA00023212"/>
    </source>
</evidence>
<dbReference type="Gene3D" id="1.10.238.10">
    <property type="entry name" value="EF-hand"/>
    <property type="match status" value="2"/>
</dbReference>
<keyword evidence="13 15" id="KW-0628">Postsynaptic cell membrane</keyword>
<feature type="coiled-coil region" evidence="17">
    <location>
        <begin position="2447"/>
        <end position="2474"/>
    </location>
</feature>
<feature type="compositionally biased region" description="Basic and acidic residues" evidence="18">
    <location>
        <begin position="1440"/>
        <end position="1462"/>
    </location>
</feature>
<keyword evidence="7 16" id="KW-0863">Zinc-finger</keyword>
<dbReference type="CDD" id="cd02334">
    <property type="entry name" value="ZZ_dystrophin"/>
    <property type="match status" value="1"/>
</dbReference>
<sequence>MAEGVRPEDYCDEPVEDEFGEIIKCRSDEREDVQKKTFTKWVNSQLAKTGKPPVEDLFADLCDGRRLLELLEGLTGHELVRLERGFTRVHSLNNVNRALQILRKNNVELVNIGAADIVDGNHKLILGLIWSIILHWQVKDVMKDVMADLQQTNSEKILLSWVRQNTRQYPQVNVVNFSSSWNDGLAFNALIHSHRPELFEWSSLEKKTSAIDRLEHAFNKAEQHLGIERLLDPEDVAVPHPDKKSVIMYVTSLFQVLPQTVSMEAIQEVETLPRAATAGSVTRVTTEEHYQIQTQQRFSQQITVSVTQGRVRSPSPQPRFKSYAYTQAAYVKSPEQKRRRFTDQFPSPGQEDLQRGLSPLPPGSTSLESYQAALEEVLTWLLSAEDGLQAQPAISNHVEEVKEQFHTHEGYMVELTTHQGSVGRVLRSGAALLSEGNLSEEEDSEVREQMNLLNSRWEHLRVASMERQSRLHEVLMDLQHQQLQQLTEWLDVTEARIKRMGAQPLGPDLEDVKHQVEEHKLLQEDLELEQVRVNSLTHMVVVVDESSGDSATAALESKLQVLGDRWAAICRWTEERWILLQEILLKWQHFTNEQCLFDSWLTQKEELVRSIKTTNLKDQADMVACLRRLAMVKADLEAKRPTMDKLCSMSQDLLSSVKNKEVANKLEARLDSFAQRWDRLVQSLELSSSQLSSTLSVTQQSELTHSVTATVTKVTTREKVSALRQTRESPPPQKKRQVVVDSELRKRFDVDFTEVHSYMTRGEAILQSPEFSVARKDGSIQELHDKVQAIARERPEKYRKLQEATRTAQTLVEQEGSRADDIAQAAEQLNQRWVGFCALLEERLAWLAYQTKVLAFYSLYEQCEQAVDSSDNWLKVQAPPAFEPEPLKVQLDRCREEVARLASLQPQVDLLEKQLKELKQEKEGEDDPSAFLDADISAFKEHYQKVLEDLRARERQLQLVLESLPPAHYKETIAALLAWLQQCEAKLDIPSTALTEYPIMEQRLKDVQALQQALTEHQGEVDYLTSAVEQVFQKAPADISQRYRTEMDAVMARWRRLGAVLADNVQRIQELMAKLMQFENDVKTLKKWMADVDVFLNEEWPALGDSEALEKQLEQCTALVNDIHTIQPSVNGINEVGLYLKKEAEPPFAAHIQKELDELNRQWEHVCKQACAKKSALKGGLDKTMALRKEMQEMQEWINQAEEDYLERDFTYKTPDELRKAVEELKRAQEEVHSKELKVKLLTDSVNSFIAKAPPTAHDALRSELDMLTANYERLCSRLDGKCKTLEEVWACWCELLSYLEQENAFLDQLEQKLDETENLQGGAEELQEALDSLEVLLRHPEDNRNQIRELAQTLMDGGVLDELIQQKLDAFNTRWDELMARAAHRQKELEKSVQWALENDRTLKQIQESLANTDRHLAAYLTDRIDAQQIPQESQKIQSELDGHETTLEDMRNKNQDKDPSDRIMSQIDLTQKMLADVWTKFRLFQKPANFDSRLAECERALAGVKGQVGLLDIGSVEHDVVQSQLEQCVKLYKVLSEVKGEVETVIKTGRQVVQKQQTEQPKELDDRVTALKLLYNQLGAQVTESKVELEKSLKLSRKLRKELNALTEWLAATDAELTRRSAVDGMPSDLEAEVEWAQSIHGEIEKRQPQLQAVVDLAEALKAVLRGNGGLVDDKVSLLHCNWIAVTSRAEEWLNLLLDYQQQMQKLDKEIEEVNRWIDGAEKKMDDIDSHGPNDAVLKVLRAELELTRGRMEEVQALAQDLMSTRGENCQVQVGPKIKQLNQRFDSIAQRIASGLTAASAKELEQYHSEAQIWLELLEEEVKQGENLKEEDFQEDKDCEEGAVKELLLKGENLQKRVPDQDKREQIRLKHNQLNSKYSTVKDLRVLRNRKALAIAPQWYQYRRKSHDLLAWLNDIQRSVDQLPDPPEGERVKEIGSEFDKKKEELKEVQGLANQLSEAGAAKLVEPRQLQLNTRWVEVEGKFTPIKRHYDYLTELQALLCSVSETDFKLYSPEYWPAAYYNLPQQDHCLKEVKGSIDKLRGPVEGALGRREAMVADARPMEGLRIREASDLLNTNWDKMNKLYQDRLKRWQECNSKWQKFTWDQKALDDWLSDAESTLKRAESEPVAHRQRLRDLTEAIPIQEVVLGRVNSAGEEISQQSKPDDALRLQAQLKLLNTRWANVCQQLNERKRRSAEARTAAAELQEDTASMMGWLDRAEGALAIPLQPTEPQHIRATLSRVQHHVEELPAKKAAVEDLNSRYKKITPADKQKDMRIINTRWPQVSRALPERQLEIESLLKDLEKLHGQLDDLLMWASSTRARLEHSPEEPPPRMIEEVQVKQPEVEFVLERAGQLYKDTSPGHPDKVKSAKLKEDWTVILELVRQHKERMAALLVAKKANESLTGSSLPESAGLAQFNKSWAELIDWLTMLDNMVQNKRVVVGDLDNINANIRQLKESLLELDQRRPILERQVTAAQNLKNKTANQETRNAITERIDRLQAHWEDSQTKLSDRMKQLHNMLQDSTNWLDAKKRVDHLIKQASERLESWQEITYTVDALKKQNTELKLFVRELQQWQGQVDETNMLADKLLTLYASDDTHKVTQVNDNMMTTWTHIRKRVSDREAALEAALKLLQQFYLDLEKFLNWLTEAETTCNVLINATNKERLQEQPEAARNLLAQWKDLQAEIDGHTDLYHTLDENGQRILTSLGDSKDGVLLQRRLDNMSQRWNDLRNKTLSMRAHLDSEMAPWKRLHMSLQELLNWLKLKSQQLEQEPPVGGDVPAVQLQLDTHRGFRRDLKAKEPVVTKALDDVGVFLSELPREAPSPEQRDISPEERAQNMGRVLRKEADNVITKWDRLNADSAEWQRRLELALDRLAELQEVEDLLDGQLRQAEMVKEAWEPVGDLLIDSLQEHIDRVKEFLEEIAPIKDDVTHMNQLVSAFGPHNIQLSPSNLERIEDLNTRWNLLQVTVEMGKNHSGRNGVGEIDSKMSISEHLKQLTDAHRDFGLHTASIDSPFEQGISPNNVPYYIKDKAGPDLMNETLHQTQTTCWDHPKMAELYQSLADLNNVRFSAYRTAMKLRRLQKALCLDLLSMPMVCEVFDQHSLKQNEQLLDISQLITCLTSLYQRLEQSHSNLVNVPLCVDMCLNWLLNVYDTGRTGKIRTLSFKTGIISLCKAHLEDKYRFLFRQVASATGFCDQRRLGLLLHDSIQIPRQLGEVASFGGSNIEPSVRSCFQFANNKPELEAAVFLDWMRLEPQSMVWLPVLHRVAAAETAKHQAKCNICKECPIIGFRYRSLKHFNYDICQSCFFSGRVAKGHKMQYPMVEYCTPTTSGEDVRDFAKVLKNKFRTKRYFAKHPRMGYLPVQTILEGDNMETPVTLINFWPVDHAPGSSPQLSHDDTHTRIEHYANRLAEMENRNGSYLNDSISPNESIDDEHMLIQHYCQSLNQGSPLSQPRSPAQILISMETEEKGELERVLNDLEQENRKLQAEYDRLKKAHDRKGLSPLPSPPEMLPVSPQSARDAELIAEAKLLRQHKGRLEARMQILEDHNKQLESQLHRLRQLLEQTDSKVNGTALSSPSTSSQRSDSSLPLLRVAASQTTDTMGDDELSSPSQDASGLEEVMEQLNNSFPHSQGPSIGSLFHMADDLGRAMESLVSVMTDEQSAEQHEALPF</sequence>
<keyword evidence="3 15" id="KW-1003">Cell membrane</keyword>
<feature type="domain" description="Calponin-homology (CH)" evidence="19">
    <location>
        <begin position="152"/>
        <end position="258"/>
    </location>
</feature>
<dbReference type="SUPFAM" id="SSF47473">
    <property type="entry name" value="EF-hand"/>
    <property type="match status" value="2"/>
</dbReference>
<dbReference type="SUPFAM" id="SSF57850">
    <property type="entry name" value="RING/U-box"/>
    <property type="match status" value="1"/>
</dbReference>
<evidence type="ECO:0000256" key="7">
    <source>
        <dbReference type="ARBA" id="ARBA00022771"/>
    </source>
</evidence>
<keyword evidence="5" id="KW-0479">Metal-binding</keyword>
<dbReference type="InterPro" id="IPR000433">
    <property type="entry name" value="Znf_ZZ"/>
</dbReference>
<evidence type="ECO:0000256" key="5">
    <source>
        <dbReference type="ARBA" id="ARBA00022723"/>
    </source>
</evidence>
<evidence type="ECO:0000256" key="6">
    <source>
        <dbReference type="ARBA" id="ARBA00022737"/>
    </source>
</evidence>
<feature type="coiled-coil region" evidence="17">
    <location>
        <begin position="3399"/>
        <end position="3426"/>
    </location>
</feature>
<dbReference type="GeneID" id="114843307"/>
<evidence type="ECO:0000256" key="15">
    <source>
        <dbReference type="PIRNR" id="PIRNR002341"/>
    </source>
</evidence>
<dbReference type="CTD" id="1756"/>
<keyword evidence="12 15" id="KW-0206">Cytoskeleton</keyword>
<dbReference type="FunFam" id="1.10.418.10:FF:000044">
    <property type="entry name" value="utrophin isoform X2"/>
    <property type="match status" value="1"/>
</dbReference>
<keyword evidence="15" id="KW-0770">Synapse</keyword>
<evidence type="ECO:0000256" key="4">
    <source>
        <dbReference type="ARBA" id="ARBA00022490"/>
    </source>
</evidence>
<evidence type="ECO:0000256" key="13">
    <source>
        <dbReference type="ARBA" id="ARBA00023257"/>
    </source>
</evidence>
<dbReference type="InParanoid" id="A0A6P7KVE9"/>
<dbReference type="Pfam" id="PF00569">
    <property type="entry name" value="ZZ"/>
    <property type="match status" value="1"/>
</dbReference>
<dbReference type="PROSITE" id="PS00019">
    <property type="entry name" value="ACTININ_1"/>
    <property type="match status" value="1"/>
</dbReference>
<dbReference type="InterPro" id="IPR001715">
    <property type="entry name" value="CH_dom"/>
</dbReference>
<dbReference type="GO" id="GO:0008270">
    <property type="term" value="F:zinc ion binding"/>
    <property type="evidence" value="ECO:0007669"/>
    <property type="project" value="UniProtKB-KW"/>
</dbReference>
<dbReference type="GO" id="GO:0120025">
    <property type="term" value="C:plasma membrane bounded cell projection"/>
    <property type="evidence" value="ECO:0007669"/>
    <property type="project" value="UniProtKB-ARBA"/>
</dbReference>
<dbReference type="FunFam" id="3.30.60.90:FF:000001">
    <property type="entry name" value="Dystrophin isoform 2"/>
    <property type="match status" value="1"/>
</dbReference>
<comment type="subcellular location">
    <subcellularLocation>
        <location evidence="2">Cell membrane</location>
        <topology evidence="2">Peripheral membrane protein</topology>
        <orientation evidence="2">Cytoplasmic side</orientation>
    </subcellularLocation>
    <subcellularLocation>
        <location evidence="1 15">Cytoplasm</location>
        <location evidence="1 15">Cytoskeleton</location>
    </subcellularLocation>
    <subcellularLocation>
        <location evidence="14">Postsynaptic cell membrane</location>
    </subcellularLocation>
</comment>
<dbReference type="SUPFAM" id="SSF46966">
    <property type="entry name" value="Spectrin repeat"/>
    <property type="match status" value="17"/>
</dbReference>
<reference evidence="22" key="1">
    <citation type="submission" date="2025-08" db="UniProtKB">
        <authorList>
            <consortium name="RefSeq"/>
        </authorList>
    </citation>
    <scope>IDENTIFICATION</scope>
</reference>
<name>A0A6P7KVE9_BETSP</name>
<keyword evidence="11 15" id="KW-0009">Actin-binding</keyword>
<evidence type="ECO:0000256" key="10">
    <source>
        <dbReference type="ARBA" id="ARBA00023136"/>
    </source>
</evidence>
<dbReference type="SUPFAM" id="SSF47576">
    <property type="entry name" value="Calponin-homology domain, CH-domain"/>
    <property type="match status" value="1"/>
</dbReference>
<dbReference type="RefSeq" id="XP_028985570.1">
    <property type="nucleotide sequence ID" value="XM_029129737.3"/>
</dbReference>
<dbReference type="PIRSF" id="PIRSF002341">
    <property type="entry name" value="Dystrophin/utrophin"/>
    <property type="match status" value="1"/>
</dbReference>
<dbReference type="InterPro" id="IPR035436">
    <property type="entry name" value="Dystrophin/utrophin"/>
</dbReference>
<dbReference type="FunFam" id="1.10.238.10:FF:000008">
    <property type="entry name" value="Dystrophin isoform 2"/>
    <property type="match status" value="1"/>
</dbReference>
<evidence type="ECO:0000256" key="11">
    <source>
        <dbReference type="ARBA" id="ARBA00023203"/>
    </source>
</evidence>
<evidence type="ECO:0000256" key="2">
    <source>
        <dbReference type="ARBA" id="ARBA00004413"/>
    </source>
</evidence>
<evidence type="ECO:0000259" key="20">
    <source>
        <dbReference type="PROSITE" id="PS50135"/>
    </source>
</evidence>
<dbReference type="PROSITE" id="PS00020">
    <property type="entry name" value="ACTININ_2"/>
    <property type="match status" value="1"/>
</dbReference>
<organism evidence="21 22">
    <name type="scientific">Betta splendens</name>
    <name type="common">Siamese fighting fish</name>
    <dbReference type="NCBI Taxonomy" id="158456"/>
    <lineage>
        <taxon>Eukaryota</taxon>
        <taxon>Metazoa</taxon>
        <taxon>Chordata</taxon>
        <taxon>Craniata</taxon>
        <taxon>Vertebrata</taxon>
        <taxon>Euteleostomi</taxon>
        <taxon>Actinopterygii</taxon>
        <taxon>Neopterygii</taxon>
        <taxon>Teleostei</taxon>
        <taxon>Neoteleostei</taxon>
        <taxon>Acanthomorphata</taxon>
        <taxon>Anabantaria</taxon>
        <taxon>Anabantiformes</taxon>
        <taxon>Anabantoidei</taxon>
        <taxon>Osphronemidae</taxon>
        <taxon>Betta</taxon>
    </lineage>
</organism>
<feature type="coiled-coil region" evidence="17">
    <location>
        <begin position="2863"/>
        <end position="2900"/>
    </location>
</feature>
<protein>
    <submittedName>
        <fullName evidence="22">Dystrophin isoform X1</fullName>
    </submittedName>
</protein>
<dbReference type="Proteomes" id="UP000515150">
    <property type="component" value="Chromosome 2"/>
</dbReference>
<dbReference type="Gene3D" id="1.20.58.60">
    <property type="match status" value="14"/>
</dbReference>
<dbReference type="InterPro" id="IPR015153">
    <property type="entry name" value="EF-hand_dom_typ1"/>
</dbReference>
<dbReference type="InterPro" id="IPR043145">
    <property type="entry name" value="Znf_ZZ_sf"/>
</dbReference>
<evidence type="ECO:0000313" key="21">
    <source>
        <dbReference type="Proteomes" id="UP000515150"/>
    </source>
</evidence>
<keyword evidence="17" id="KW-0175">Coiled coil</keyword>
<feature type="region of interest" description="Disordered" evidence="18">
    <location>
        <begin position="3500"/>
        <end position="3522"/>
    </location>
</feature>
<dbReference type="Pfam" id="PF00307">
    <property type="entry name" value="CH"/>
    <property type="match status" value="2"/>
</dbReference>
<feature type="region of interest" description="Disordered" evidence="18">
    <location>
        <begin position="1432"/>
        <end position="1462"/>
    </location>
</feature>
<dbReference type="SMART" id="SM00291">
    <property type="entry name" value="ZnF_ZZ"/>
    <property type="match status" value="1"/>
</dbReference>
<keyword evidence="8" id="KW-0862">Zinc</keyword>
<evidence type="ECO:0000256" key="16">
    <source>
        <dbReference type="PROSITE-ProRule" id="PRU00228"/>
    </source>
</evidence>
<dbReference type="PROSITE" id="PS50135">
    <property type="entry name" value="ZF_ZZ_2"/>
    <property type="match status" value="1"/>
</dbReference>
<dbReference type="GO" id="GO:0003779">
    <property type="term" value="F:actin binding"/>
    <property type="evidence" value="ECO:0007669"/>
    <property type="project" value="UniProtKB-KW"/>
</dbReference>
<comment type="function">
    <text evidence="15">May play a role in anchoring the cytoskeleton to the plasma membrane.</text>
</comment>
<keyword evidence="9" id="KW-0106">Calcium</keyword>
<dbReference type="GO" id="GO:0005856">
    <property type="term" value="C:cytoskeleton"/>
    <property type="evidence" value="ECO:0007669"/>
    <property type="project" value="UniProtKB-SubCell"/>
</dbReference>
<dbReference type="FunFam" id="1.20.58.60:FF:000118">
    <property type="entry name" value="Dystrophin"/>
    <property type="match status" value="1"/>
</dbReference>
<evidence type="ECO:0000313" key="22">
    <source>
        <dbReference type="RefSeq" id="XP_028985570.1"/>
    </source>
</evidence>
<keyword evidence="4 15" id="KW-0963">Cytoplasm</keyword>
<feature type="domain" description="Calponin-homology (CH)" evidence="19">
    <location>
        <begin position="32"/>
        <end position="137"/>
    </location>
</feature>
<proteinExistence type="predicted"/>